<evidence type="ECO:0000256" key="6">
    <source>
        <dbReference type="ARBA" id="ARBA00023053"/>
    </source>
</evidence>
<dbReference type="EMBL" id="JABULY010000002">
    <property type="protein sequence ID" value="MBV6531637.1"/>
    <property type="molecule type" value="Genomic_DNA"/>
</dbReference>
<keyword evidence="12" id="KW-0479">Metal-binding</keyword>
<dbReference type="GO" id="GO:0062054">
    <property type="term" value="F:fluoride channel activity"/>
    <property type="evidence" value="ECO:0007669"/>
    <property type="project" value="UniProtKB-UniRule"/>
</dbReference>
<dbReference type="Proteomes" id="UP000732858">
    <property type="component" value="Unassembled WGS sequence"/>
</dbReference>
<evidence type="ECO:0000313" key="14">
    <source>
        <dbReference type="EMBL" id="MBV6547450.1"/>
    </source>
</evidence>
<evidence type="ECO:0000256" key="8">
    <source>
        <dbReference type="ARBA" id="ARBA00023136"/>
    </source>
</evidence>
<keyword evidence="16" id="KW-1185">Reference proteome</keyword>
<evidence type="ECO:0000256" key="3">
    <source>
        <dbReference type="ARBA" id="ARBA00022519"/>
    </source>
</evidence>
<comment type="similarity">
    <text evidence="10 12">Belongs to the fluoride channel Fluc/FEX (TC 1.A.43) family.</text>
</comment>
<evidence type="ECO:0000313" key="15">
    <source>
        <dbReference type="Proteomes" id="UP000732858"/>
    </source>
</evidence>
<comment type="caution">
    <text evidence="14">The sequence shown here is derived from an EMBL/GenBank/DDBJ whole genome shotgun (WGS) entry which is preliminary data.</text>
</comment>
<evidence type="ECO:0000256" key="11">
    <source>
        <dbReference type="ARBA" id="ARBA00035585"/>
    </source>
</evidence>
<evidence type="ECO:0000256" key="2">
    <source>
        <dbReference type="ARBA" id="ARBA00022475"/>
    </source>
</evidence>
<keyword evidence="12" id="KW-0813">Transport</keyword>
<gene>
    <name evidence="12" type="primary">fluC</name>
    <name evidence="12" type="synonym">crcB</name>
    <name evidence="13" type="ORF">HT657_05735</name>
    <name evidence="14" type="ORF">HT672_09235</name>
</gene>
<evidence type="ECO:0000256" key="4">
    <source>
        <dbReference type="ARBA" id="ARBA00022692"/>
    </source>
</evidence>
<keyword evidence="6 12" id="KW-0915">Sodium</keyword>
<protein>
    <recommendedName>
        <fullName evidence="12">Fluoride-specific ion channel FluC</fullName>
    </recommendedName>
</protein>
<comment type="function">
    <text evidence="12">Fluoride-specific ion channel. Important for reducing fluoride concentration in the cell, thus reducing its toxicity.</text>
</comment>
<dbReference type="EMBL" id="JABUMC010000027">
    <property type="protein sequence ID" value="MBV6547450.1"/>
    <property type="molecule type" value="Genomic_DNA"/>
</dbReference>
<dbReference type="Proteomes" id="UP001196379">
    <property type="component" value="Unassembled WGS sequence"/>
</dbReference>
<keyword evidence="5 12" id="KW-1133">Transmembrane helix</keyword>
<evidence type="ECO:0000256" key="5">
    <source>
        <dbReference type="ARBA" id="ARBA00022989"/>
    </source>
</evidence>
<evidence type="ECO:0000256" key="12">
    <source>
        <dbReference type="HAMAP-Rule" id="MF_00454"/>
    </source>
</evidence>
<keyword evidence="9 12" id="KW-0407">Ion channel</keyword>
<keyword evidence="2 12" id="KW-1003">Cell membrane</keyword>
<feature type="binding site" evidence="12">
    <location>
        <position position="72"/>
    </location>
    <ligand>
        <name>Na(+)</name>
        <dbReference type="ChEBI" id="CHEBI:29101"/>
        <note>structural</note>
    </ligand>
</feature>
<dbReference type="Pfam" id="PF02537">
    <property type="entry name" value="CRCB"/>
    <property type="match status" value="1"/>
</dbReference>
<comment type="catalytic activity">
    <reaction evidence="11">
        <text>fluoride(in) = fluoride(out)</text>
        <dbReference type="Rhea" id="RHEA:76159"/>
        <dbReference type="ChEBI" id="CHEBI:17051"/>
    </reaction>
    <physiologicalReaction direction="left-to-right" evidence="11">
        <dbReference type="Rhea" id="RHEA:76160"/>
    </physiologicalReaction>
</comment>
<dbReference type="RefSeq" id="WP_157402361.1">
    <property type="nucleotide sequence ID" value="NZ_JABULY010000002.1"/>
</dbReference>
<evidence type="ECO:0000313" key="16">
    <source>
        <dbReference type="Proteomes" id="UP001196379"/>
    </source>
</evidence>
<evidence type="ECO:0000256" key="10">
    <source>
        <dbReference type="ARBA" id="ARBA00035120"/>
    </source>
</evidence>
<evidence type="ECO:0000256" key="1">
    <source>
        <dbReference type="ARBA" id="ARBA00004651"/>
    </source>
</evidence>
<evidence type="ECO:0000256" key="9">
    <source>
        <dbReference type="ARBA" id="ARBA00023303"/>
    </source>
</evidence>
<dbReference type="HAMAP" id="MF_00454">
    <property type="entry name" value="FluC"/>
    <property type="match status" value="1"/>
</dbReference>
<keyword evidence="7 12" id="KW-0406">Ion transport</keyword>
<comment type="subcellular location">
    <subcellularLocation>
        <location evidence="1 12">Cell membrane</location>
        <topology evidence="1 12">Multi-pass membrane protein</topology>
    </subcellularLocation>
</comment>
<reference evidence="14 16" key="1">
    <citation type="journal article" date="2021" name="Mol. Ecol.">
        <title>Polar bear-adapted Ursidibacter maritimus are remarkably conserved after generations in captivity.</title>
        <authorList>
            <person name="Espinosa-Gongora C."/>
            <person name="Hansen M.J."/>
            <person name="Bertelsen M.F."/>
            <person name="Bojesen A.M."/>
        </authorList>
    </citation>
    <scope>NUCLEOTIDE SEQUENCE</scope>
    <source>
        <strain evidence="14">Pb43105x</strain>
        <strain evidence="13 16">Pb43106</strain>
    </source>
</reference>
<evidence type="ECO:0000256" key="7">
    <source>
        <dbReference type="ARBA" id="ARBA00023065"/>
    </source>
</evidence>
<feature type="transmembrane region" description="Helical" evidence="12">
    <location>
        <begin position="28"/>
        <end position="53"/>
    </location>
</feature>
<feature type="transmembrane region" description="Helical" evidence="12">
    <location>
        <begin position="60"/>
        <end position="78"/>
    </location>
</feature>
<proteinExistence type="inferred from homology"/>
<dbReference type="GeneID" id="65548148"/>
<dbReference type="OrthoDB" id="9806299at2"/>
<keyword evidence="8 12" id="KW-0472">Membrane</keyword>
<dbReference type="PANTHER" id="PTHR28259">
    <property type="entry name" value="FLUORIDE EXPORT PROTEIN 1-RELATED"/>
    <property type="match status" value="1"/>
</dbReference>
<name>A0A949T8A8_9PAST</name>
<dbReference type="AlphaFoldDB" id="A0A949T8A8"/>
<accession>A0A949T8A8</accession>
<dbReference type="GO" id="GO:0046872">
    <property type="term" value="F:metal ion binding"/>
    <property type="evidence" value="ECO:0007669"/>
    <property type="project" value="UniProtKB-KW"/>
</dbReference>
<comment type="activity regulation">
    <text evidence="12">Na(+) is not transported, but it plays an essential structural role and its presence is essential for fluoride channel function.</text>
</comment>
<feature type="transmembrane region" description="Helical" evidence="12">
    <location>
        <begin position="90"/>
        <end position="115"/>
    </location>
</feature>
<keyword evidence="3" id="KW-0997">Cell inner membrane</keyword>
<feature type="binding site" evidence="12">
    <location>
        <position position="69"/>
    </location>
    <ligand>
        <name>Na(+)</name>
        <dbReference type="ChEBI" id="CHEBI:29101"/>
        <note>structural</note>
    </ligand>
</feature>
<dbReference type="GO" id="GO:0140114">
    <property type="term" value="P:cellular detoxification of fluoride"/>
    <property type="evidence" value="ECO:0007669"/>
    <property type="project" value="UniProtKB-UniRule"/>
</dbReference>
<dbReference type="InterPro" id="IPR003691">
    <property type="entry name" value="FluC"/>
</dbReference>
<keyword evidence="4 12" id="KW-0812">Transmembrane</keyword>
<evidence type="ECO:0000313" key="13">
    <source>
        <dbReference type="EMBL" id="MBV6531637.1"/>
    </source>
</evidence>
<sequence length="120" mass="13310">MKTIMLISLGAIFGAVFRWKMGVWINGWFHSFFLGTLTINIIGCFVIGLLLGLNLQDSTRLIVITGFLGSFTTFSAFSMEVSQSLLAEKWLNAFIIFSCNSFGGIFATICGIYIIKIFTN</sequence>
<dbReference type="PANTHER" id="PTHR28259:SF1">
    <property type="entry name" value="FLUORIDE EXPORT PROTEIN 1-RELATED"/>
    <property type="match status" value="1"/>
</dbReference>
<organism evidence="14 15">
    <name type="scientific">Ursidibacter maritimus</name>
    <dbReference type="NCBI Taxonomy" id="1331689"/>
    <lineage>
        <taxon>Bacteria</taxon>
        <taxon>Pseudomonadati</taxon>
        <taxon>Pseudomonadota</taxon>
        <taxon>Gammaproteobacteria</taxon>
        <taxon>Pasteurellales</taxon>
        <taxon>Pasteurellaceae</taxon>
        <taxon>Ursidibacter</taxon>
    </lineage>
</organism>
<dbReference type="GO" id="GO:0005886">
    <property type="term" value="C:plasma membrane"/>
    <property type="evidence" value="ECO:0007669"/>
    <property type="project" value="UniProtKB-SubCell"/>
</dbReference>